<comment type="caution">
    <text evidence="1">The sequence shown here is derived from an EMBL/GenBank/DDBJ whole genome shotgun (WGS) entry which is preliminary data.</text>
</comment>
<organism evidence="1">
    <name type="scientific">bioreactor metagenome</name>
    <dbReference type="NCBI Taxonomy" id="1076179"/>
    <lineage>
        <taxon>unclassified sequences</taxon>
        <taxon>metagenomes</taxon>
        <taxon>ecological metagenomes</taxon>
    </lineage>
</organism>
<evidence type="ECO:0000313" key="1">
    <source>
        <dbReference type="EMBL" id="MPN02262.1"/>
    </source>
</evidence>
<accession>A0A645ELV1</accession>
<dbReference type="EMBL" id="VSSQ01048215">
    <property type="protein sequence ID" value="MPN02262.1"/>
    <property type="molecule type" value="Genomic_DNA"/>
</dbReference>
<proteinExistence type="predicted"/>
<name>A0A645ELV1_9ZZZZ</name>
<dbReference type="AlphaFoldDB" id="A0A645ELV1"/>
<sequence length="37" mass="4251">MKQQLPGMNEKLLDGNALYAVKLLKEQIRLKYALYVG</sequence>
<reference evidence="1" key="1">
    <citation type="submission" date="2019-08" db="EMBL/GenBank/DDBJ databases">
        <authorList>
            <person name="Kucharzyk K."/>
            <person name="Murdoch R.W."/>
            <person name="Higgins S."/>
            <person name="Loffler F."/>
        </authorList>
    </citation>
    <scope>NUCLEOTIDE SEQUENCE</scope>
</reference>
<protein>
    <submittedName>
        <fullName evidence="1">Uncharacterized protein</fullName>
    </submittedName>
</protein>
<gene>
    <name evidence="1" type="ORF">SDC9_149476</name>
</gene>